<reference evidence="1 2" key="1">
    <citation type="submission" date="2016-10" db="EMBL/GenBank/DDBJ databases">
        <authorList>
            <person name="de Groot N.N."/>
        </authorList>
    </citation>
    <scope>NUCLEOTIDE SEQUENCE [LARGE SCALE GENOMIC DNA]</scope>
    <source>
        <strain evidence="1 2">A52C2</strain>
    </source>
</reference>
<proteinExistence type="predicted"/>
<dbReference type="EMBL" id="FOFG01000005">
    <property type="protein sequence ID" value="SEQ48773.1"/>
    <property type="molecule type" value="Genomic_DNA"/>
</dbReference>
<dbReference type="STRING" id="1855383.SAMN05216548_10521"/>
<evidence type="ECO:0000313" key="2">
    <source>
        <dbReference type="Proteomes" id="UP000199647"/>
    </source>
</evidence>
<dbReference type="Pfam" id="PF09956">
    <property type="entry name" value="Phage_cement_2"/>
    <property type="match status" value="1"/>
</dbReference>
<gene>
    <name evidence="1" type="ORF">SAMN05216548_10521</name>
</gene>
<sequence>MQNFIQPGAVLTVTAPADVLSGDLVIVGNMFGIAASNAASGDDVEIKIGGVYDLTKSSAQAWTQGAKIYWDATNKGATTTASGNTYIGVAALVAANPSDIGRVRLNMSF</sequence>
<dbReference type="Proteomes" id="UP000199647">
    <property type="component" value="Unassembled WGS sequence"/>
</dbReference>
<dbReference type="InterPro" id="IPR011231">
    <property type="entry name" value="Phage_VT1-Sakai_H0018"/>
</dbReference>
<dbReference type="RefSeq" id="WP_092496176.1">
    <property type="nucleotide sequence ID" value="NZ_FOFG01000005.1"/>
</dbReference>
<dbReference type="PIRSF" id="PIRSF030771">
    <property type="entry name" value="UCP030771"/>
    <property type="match status" value="1"/>
</dbReference>
<evidence type="ECO:0000313" key="1">
    <source>
        <dbReference type="EMBL" id="SEQ48773.1"/>
    </source>
</evidence>
<name>A0A1H9GFF3_9HYPH</name>
<dbReference type="OrthoDB" id="5365964at2"/>
<keyword evidence="2" id="KW-1185">Reference proteome</keyword>
<protein>
    <submittedName>
        <fullName evidence="1">Predicted phage recombinase, RecA/RadA family</fullName>
    </submittedName>
</protein>
<dbReference type="AlphaFoldDB" id="A0A1H9GFF3"/>
<organism evidence="1 2">
    <name type="scientific">Faunimonas pinastri</name>
    <dbReference type="NCBI Taxonomy" id="1855383"/>
    <lineage>
        <taxon>Bacteria</taxon>
        <taxon>Pseudomonadati</taxon>
        <taxon>Pseudomonadota</taxon>
        <taxon>Alphaproteobacteria</taxon>
        <taxon>Hyphomicrobiales</taxon>
        <taxon>Afifellaceae</taxon>
        <taxon>Faunimonas</taxon>
    </lineage>
</organism>
<accession>A0A1H9GFF3</accession>